<gene>
    <name evidence="1" type="ORF">PBY51_000490</name>
</gene>
<accession>A0AAN7XFP5</accession>
<dbReference type="AlphaFoldDB" id="A0AAN7XFP5"/>
<dbReference type="Proteomes" id="UP001346869">
    <property type="component" value="Unassembled WGS sequence"/>
</dbReference>
<organism evidence="1 2">
    <name type="scientific">Eleginops maclovinus</name>
    <name type="common">Patagonian blennie</name>
    <name type="synonym">Eleginus maclovinus</name>
    <dbReference type="NCBI Taxonomy" id="56733"/>
    <lineage>
        <taxon>Eukaryota</taxon>
        <taxon>Metazoa</taxon>
        <taxon>Chordata</taxon>
        <taxon>Craniata</taxon>
        <taxon>Vertebrata</taxon>
        <taxon>Euteleostomi</taxon>
        <taxon>Actinopterygii</taxon>
        <taxon>Neopterygii</taxon>
        <taxon>Teleostei</taxon>
        <taxon>Neoteleostei</taxon>
        <taxon>Acanthomorphata</taxon>
        <taxon>Eupercaria</taxon>
        <taxon>Perciformes</taxon>
        <taxon>Notothenioidei</taxon>
        <taxon>Eleginopidae</taxon>
        <taxon>Eleginops</taxon>
    </lineage>
</organism>
<proteinExistence type="predicted"/>
<reference evidence="1 2" key="1">
    <citation type="journal article" date="2023" name="Genes (Basel)">
        <title>Chromosome-Level Genome Assembly and Circadian Gene Repertoire of the Patagonia Blennie Eleginops maclovinus-The Closest Ancestral Proxy of Antarctic Cryonotothenioids.</title>
        <authorList>
            <person name="Cheng C.C."/>
            <person name="Rivera-Colon A.G."/>
            <person name="Minhas B.F."/>
            <person name="Wilson L."/>
            <person name="Rayamajhi N."/>
            <person name="Vargas-Chacoff L."/>
            <person name="Catchen J.M."/>
        </authorList>
    </citation>
    <scope>NUCLEOTIDE SEQUENCE [LARGE SCALE GENOMIC DNA]</scope>
    <source>
        <strain evidence="1">JMC-PN-2008</strain>
    </source>
</reference>
<sequence length="101" mass="11081">MSDPVLINWTYHEHERTSFLCTEMAHFGQVRLLSTLISSHGDNEQSAAHKLPVAPRRPAAAAVADVFSTEVVLSNPEGTVAQGVARKRRCKDAQIVITRVS</sequence>
<reference evidence="1 2" key="2">
    <citation type="journal article" date="2023" name="Mol. Biol. Evol.">
        <title>Genomics of Secondarily Temperate Adaptation in the Only Non-Antarctic Icefish.</title>
        <authorList>
            <person name="Rivera-Colon A.G."/>
            <person name="Rayamajhi N."/>
            <person name="Minhas B.F."/>
            <person name="Madrigal G."/>
            <person name="Bilyk K.T."/>
            <person name="Yoon V."/>
            <person name="Hune M."/>
            <person name="Gregory S."/>
            <person name="Cheng C.H.C."/>
            <person name="Catchen J.M."/>
        </authorList>
    </citation>
    <scope>NUCLEOTIDE SEQUENCE [LARGE SCALE GENOMIC DNA]</scope>
    <source>
        <strain evidence="1">JMC-PN-2008</strain>
    </source>
</reference>
<comment type="caution">
    <text evidence="1">The sequence shown here is derived from an EMBL/GenBank/DDBJ whole genome shotgun (WGS) entry which is preliminary data.</text>
</comment>
<protein>
    <submittedName>
        <fullName evidence="1">Uncharacterized protein</fullName>
    </submittedName>
</protein>
<dbReference type="EMBL" id="JAUZQC010000011">
    <property type="protein sequence ID" value="KAK5863461.1"/>
    <property type="molecule type" value="Genomic_DNA"/>
</dbReference>
<keyword evidence="2" id="KW-1185">Reference proteome</keyword>
<name>A0AAN7XFP5_ELEMC</name>
<evidence type="ECO:0000313" key="1">
    <source>
        <dbReference type="EMBL" id="KAK5863461.1"/>
    </source>
</evidence>
<evidence type="ECO:0000313" key="2">
    <source>
        <dbReference type="Proteomes" id="UP001346869"/>
    </source>
</evidence>